<evidence type="ECO:0000313" key="3">
    <source>
        <dbReference type="EMBL" id="MZZ13276.1"/>
    </source>
</evidence>
<dbReference type="Proteomes" id="UP000644192">
    <property type="component" value="Unassembled WGS sequence"/>
</dbReference>
<dbReference type="EMBL" id="CP136986">
    <property type="protein sequence ID" value="WOS76731.1"/>
    <property type="molecule type" value="Genomic_DNA"/>
</dbReference>
<dbReference type="EMBL" id="WOAD01000007">
    <property type="protein sequence ID" value="MUI35627.1"/>
    <property type="molecule type" value="Genomic_DNA"/>
</dbReference>
<evidence type="ECO:0000313" key="7">
    <source>
        <dbReference type="Proteomes" id="UP000433532"/>
    </source>
</evidence>
<reference evidence="5" key="4">
    <citation type="submission" date="2023-06" db="EMBL/GenBank/DDBJ databases">
        <authorList>
            <consortium name="Clinical and Environmental Microbiology Branch: Whole genome sequencing antimicrobial resistance pathogens in the healthcare setting"/>
        </authorList>
    </citation>
    <scope>NUCLEOTIDE SEQUENCE</scope>
    <source>
        <strain evidence="5">2021CK-01020</strain>
    </source>
</reference>
<dbReference type="EMBL" id="WXZT01000009">
    <property type="protein sequence ID" value="MZZ13276.1"/>
    <property type="molecule type" value="Genomic_DNA"/>
</dbReference>
<evidence type="ECO:0000313" key="2">
    <source>
        <dbReference type="EMBL" id="MUI35627.1"/>
    </source>
</evidence>
<dbReference type="Proteomes" id="UP001297540">
    <property type="component" value="Chromosome"/>
</dbReference>
<reference evidence="5" key="5">
    <citation type="submission" date="2023-10" db="EMBL/GenBank/DDBJ databases">
        <title>Pathogen: clinical or host-associated sample.</title>
        <authorList>
            <person name="Hergert J."/>
            <person name="Casey R."/>
            <person name="Wagner J."/>
            <person name="Young E.L."/>
            <person name="Oakeson K.F."/>
        </authorList>
    </citation>
    <scope>NUCLEOTIDE SEQUENCE</scope>
    <source>
        <strain evidence="5">2021CK-01020</strain>
    </source>
</reference>
<evidence type="ECO:0000313" key="6">
    <source>
        <dbReference type="Proteomes" id="UP000194857"/>
    </source>
</evidence>
<dbReference type="InterPro" id="IPR002645">
    <property type="entry name" value="STAS_dom"/>
</dbReference>
<proteinExistence type="predicted"/>
<organism evidence="4 6">
    <name type="scientific">Pseudomonas aeruginosa</name>
    <dbReference type="NCBI Taxonomy" id="287"/>
    <lineage>
        <taxon>Bacteria</taxon>
        <taxon>Pseudomonadati</taxon>
        <taxon>Pseudomonadota</taxon>
        <taxon>Gammaproteobacteria</taxon>
        <taxon>Pseudomonadales</taxon>
        <taxon>Pseudomonadaceae</taxon>
        <taxon>Pseudomonas</taxon>
    </lineage>
</organism>
<reference evidence="2 7" key="2">
    <citation type="submission" date="2019-11" db="EMBL/GenBank/DDBJ databases">
        <title>Genomes of ocular Pseudomonas aeruginosa isolates.</title>
        <authorList>
            <person name="Khan M."/>
            <person name="Rice S.A."/>
            <person name="Willcox M.D.P."/>
            <person name="Stapleton F."/>
        </authorList>
    </citation>
    <scope>NUCLEOTIDE SEQUENCE [LARGE SCALE GENOMIC DNA]</scope>
    <source>
        <strain evidence="2 7">PA221</strain>
    </source>
</reference>
<name>A0A069PXU0_PSEAI</name>
<dbReference type="AlphaFoldDB" id="A0A069PXU0"/>
<dbReference type="Pfam" id="PF13466">
    <property type="entry name" value="STAS_2"/>
    <property type="match status" value="1"/>
</dbReference>
<dbReference type="Gene3D" id="3.30.750.24">
    <property type="entry name" value="STAS domain"/>
    <property type="match status" value="1"/>
</dbReference>
<dbReference type="SUPFAM" id="SSF52091">
    <property type="entry name" value="SpoIIaa-like"/>
    <property type="match status" value="1"/>
</dbReference>
<protein>
    <submittedName>
        <fullName evidence="4">Anti-anti-sigma factor</fullName>
    </submittedName>
    <submittedName>
        <fullName evidence="2">STAS domain-containing protein</fullName>
    </submittedName>
</protein>
<dbReference type="KEGG" id="paeb:NCGM1900_2283"/>
<reference evidence="4 6" key="1">
    <citation type="submission" date="2017-05" db="EMBL/GenBank/DDBJ databases">
        <authorList>
            <person name="Song R."/>
            <person name="Chenine A.L."/>
            <person name="Ruprecht R.M."/>
        </authorList>
    </citation>
    <scope>NUCLEOTIDE SEQUENCE [LARGE SCALE GENOMIC DNA]</scope>
    <source>
        <strain evidence="4 6">S567_C10_BS</strain>
    </source>
</reference>
<dbReference type="eggNOG" id="COG1366">
    <property type="taxonomic scope" value="Bacteria"/>
</dbReference>
<feature type="domain" description="STAS" evidence="1">
    <location>
        <begin position="14"/>
        <end position="102"/>
    </location>
</feature>
<dbReference type="InterPro" id="IPR058548">
    <property type="entry name" value="MlaB-like_STAS"/>
</dbReference>
<evidence type="ECO:0000259" key="1">
    <source>
        <dbReference type="PROSITE" id="PS50801"/>
    </source>
</evidence>
<reference evidence="3" key="3">
    <citation type="submission" date="2020-01" db="EMBL/GenBank/DDBJ databases">
        <title>Bacteria Cultured from War Wounds Associated with the Conflict in Eastern Ukraine.</title>
        <authorList>
            <person name="Snesrud E."/>
            <person name="Galac M.R."/>
            <person name="Mc Gann P."/>
            <person name="Valentine K."/>
            <person name="Viacheslav K."/>
        </authorList>
    </citation>
    <scope>NUCLEOTIDE SEQUENCE</scope>
    <source>
        <strain evidence="3">VNMU148</strain>
    </source>
</reference>
<dbReference type="InterPro" id="IPR036513">
    <property type="entry name" value="STAS_dom_sf"/>
</dbReference>
<dbReference type="Proteomes" id="UP000433532">
    <property type="component" value="Unassembled WGS sequence"/>
</dbReference>
<sequence length="102" mass="10795">MSQASLREGAAGELQLAGVLDYSSGPALREQGGRLIRASQAAELVVDCSAVERSSSVGISLLLAFMRDARKAGKVLSVRALPDDMREIAKVSSLLEILPLQE</sequence>
<evidence type="ECO:0000313" key="4">
    <source>
        <dbReference type="EMBL" id="OTI59345.1"/>
    </source>
</evidence>
<gene>
    <name evidence="4" type="ORF">CAZ10_21055</name>
    <name evidence="2" type="ORF">GNQ48_11460</name>
    <name evidence="3" type="ORF">GUL26_13550</name>
    <name evidence="5" type="ORF">L4V69_30235</name>
</gene>
<dbReference type="CDD" id="cd07043">
    <property type="entry name" value="STAS_anti-anti-sigma_factors"/>
    <property type="match status" value="1"/>
</dbReference>
<evidence type="ECO:0000313" key="5">
    <source>
        <dbReference type="EMBL" id="WOS76731.1"/>
    </source>
</evidence>
<dbReference type="EMBL" id="NFFZ01000011">
    <property type="protein sequence ID" value="OTI59345.1"/>
    <property type="molecule type" value="Genomic_DNA"/>
</dbReference>
<dbReference type="Proteomes" id="UP000194857">
    <property type="component" value="Unassembled WGS sequence"/>
</dbReference>
<accession>A0A069PXU0</accession>
<dbReference type="RefSeq" id="WP_003094335.1">
    <property type="nucleotide sequence ID" value="NZ_AP014622.1"/>
</dbReference>
<dbReference type="PROSITE" id="PS50801">
    <property type="entry name" value="STAS"/>
    <property type="match status" value="1"/>
</dbReference>